<gene>
    <name evidence="2" type="ORF">RUM44_013317</name>
</gene>
<sequence>MSSCSGRHPKFKLLRKDLTPTSNCVIDLIDFIVVDDDDDDDNDDDEMGERERLG</sequence>
<organism evidence="2 3">
    <name type="scientific">Polyplax serrata</name>
    <name type="common">Common mouse louse</name>
    <dbReference type="NCBI Taxonomy" id="468196"/>
    <lineage>
        <taxon>Eukaryota</taxon>
        <taxon>Metazoa</taxon>
        <taxon>Ecdysozoa</taxon>
        <taxon>Arthropoda</taxon>
        <taxon>Hexapoda</taxon>
        <taxon>Insecta</taxon>
        <taxon>Pterygota</taxon>
        <taxon>Neoptera</taxon>
        <taxon>Paraneoptera</taxon>
        <taxon>Psocodea</taxon>
        <taxon>Troctomorpha</taxon>
        <taxon>Phthiraptera</taxon>
        <taxon>Anoplura</taxon>
        <taxon>Polyplacidae</taxon>
        <taxon>Polyplax</taxon>
    </lineage>
</organism>
<accession>A0ABR1BE66</accession>
<reference evidence="2 3" key="1">
    <citation type="submission" date="2023-09" db="EMBL/GenBank/DDBJ databases">
        <title>Genomes of two closely related lineages of the louse Polyplax serrata with different host specificities.</title>
        <authorList>
            <person name="Martinu J."/>
            <person name="Tarabai H."/>
            <person name="Stefka J."/>
            <person name="Hypsa V."/>
        </authorList>
    </citation>
    <scope>NUCLEOTIDE SEQUENCE [LARGE SCALE GENOMIC DNA]</scope>
    <source>
        <strain evidence="2">98ZLc_SE</strain>
    </source>
</reference>
<proteinExistence type="predicted"/>
<dbReference type="Proteomes" id="UP001359485">
    <property type="component" value="Unassembled WGS sequence"/>
</dbReference>
<name>A0ABR1BE66_POLSC</name>
<protein>
    <submittedName>
        <fullName evidence="2">Uncharacterized protein</fullName>
    </submittedName>
</protein>
<evidence type="ECO:0000313" key="2">
    <source>
        <dbReference type="EMBL" id="KAK6641602.1"/>
    </source>
</evidence>
<evidence type="ECO:0000313" key="3">
    <source>
        <dbReference type="Proteomes" id="UP001359485"/>
    </source>
</evidence>
<feature type="compositionally biased region" description="Acidic residues" evidence="1">
    <location>
        <begin position="35"/>
        <end position="48"/>
    </location>
</feature>
<keyword evidence="3" id="KW-1185">Reference proteome</keyword>
<evidence type="ECO:0000256" key="1">
    <source>
        <dbReference type="SAM" id="MobiDB-lite"/>
    </source>
</evidence>
<dbReference type="EMBL" id="JAWJWF010000001">
    <property type="protein sequence ID" value="KAK6641602.1"/>
    <property type="molecule type" value="Genomic_DNA"/>
</dbReference>
<comment type="caution">
    <text evidence="2">The sequence shown here is derived from an EMBL/GenBank/DDBJ whole genome shotgun (WGS) entry which is preliminary data.</text>
</comment>
<feature type="region of interest" description="Disordered" evidence="1">
    <location>
        <begin position="35"/>
        <end position="54"/>
    </location>
</feature>